<evidence type="ECO:0000313" key="12">
    <source>
        <dbReference type="Proteomes" id="UP001153269"/>
    </source>
</evidence>
<keyword evidence="5" id="KW-0677">Repeat</keyword>
<keyword evidence="6 10" id="KW-0472">Membrane</keyword>
<feature type="region of interest" description="Disordered" evidence="9">
    <location>
        <begin position="306"/>
        <end position="411"/>
    </location>
</feature>
<evidence type="ECO:0000256" key="6">
    <source>
        <dbReference type="ARBA" id="ARBA00023136"/>
    </source>
</evidence>
<name>A0A9N7U1Z2_PLEPL</name>
<evidence type="ECO:0000256" key="2">
    <source>
        <dbReference type="ARBA" id="ARBA00022475"/>
    </source>
</evidence>
<keyword evidence="10" id="KW-0812">Transmembrane</keyword>
<feature type="compositionally biased region" description="Polar residues" evidence="9">
    <location>
        <begin position="1"/>
        <end position="11"/>
    </location>
</feature>
<feature type="transmembrane region" description="Helical" evidence="10">
    <location>
        <begin position="251"/>
        <end position="276"/>
    </location>
</feature>
<evidence type="ECO:0000256" key="10">
    <source>
        <dbReference type="SAM" id="Phobius"/>
    </source>
</evidence>
<evidence type="ECO:0000256" key="3">
    <source>
        <dbReference type="ARBA" id="ARBA00022536"/>
    </source>
</evidence>
<feature type="compositionally biased region" description="Polar residues" evidence="9">
    <location>
        <begin position="306"/>
        <end position="318"/>
    </location>
</feature>
<keyword evidence="12" id="KW-1185">Reference proteome</keyword>
<dbReference type="Proteomes" id="UP001153269">
    <property type="component" value="Unassembled WGS sequence"/>
</dbReference>
<keyword evidence="10" id="KW-1133">Transmembrane helix</keyword>
<feature type="compositionally biased region" description="Polar residues" evidence="9">
    <location>
        <begin position="391"/>
        <end position="411"/>
    </location>
</feature>
<feature type="region of interest" description="Disordered" evidence="9">
    <location>
        <begin position="1"/>
        <end position="25"/>
    </location>
</feature>
<keyword evidence="3" id="KW-0245">EGF-like domain</keyword>
<evidence type="ECO:0000256" key="4">
    <source>
        <dbReference type="ARBA" id="ARBA00022729"/>
    </source>
</evidence>
<accession>A0A9N7U1Z2</accession>
<dbReference type="PANTHER" id="PTHR24037">
    <property type="entry name" value="HEART DEVELOPMENT PROTEIN WITH EGF-LIKE DOMAINS 1"/>
    <property type="match status" value="1"/>
</dbReference>
<feature type="compositionally biased region" description="Polar residues" evidence="9">
    <location>
        <begin position="348"/>
        <end position="358"/>
    </location>
</feature>
<comment type="caution">
    <text evidence="11">The sequence shown here is derived from an EMBL/GenBank/DDBJ whole genome shotgun (WGS) entry which is preliminary data.</text>
</comment>
<evidence type="ECO:0000256" key="1">
    <source>
        <dbReference type="ARBA" id="ARBA00004236"/>
    </source>
</evidence>
<keyword evidence="2" id="KW-1003">Cell membrane</keyword>
<evidence type="ECO:0000256" key="9">
    <source>
        <dbReference type="SAM" id="MobiDB-lite"/>
    </source>
</evidence>
<dbReference type="AlphaFoldDB" id="A0A9N7U1Z2"/>
<comment type="subcellular location">
    <subcellularLocation>
        <location evidence="1">Cell membrane</location>
    </subcellularLocation>
</comment>
<keyword evidence="8" id="KW-0325">Glycoprotein</keyword>
<evidence type="ECO:0000256" key="5">
    <source>
        <dbReference type="ARBA" id="ARBA00022737"/>
    </source>
</evidence>
<feature type="compositionally biased region" description="Polar residues" evidence="9">
    <location>
        <begin position="40"/>
        <end position="60"/>
    </location>
</feature>
<keyword evidence="4" id="KW-0732">Signal</keyword>
<evidence type="ECO:0000256" key="7">
    <source>
        <dbReference type="ARBA" id="ARBA00023157"/>
    </source>
</evidence>
<proteinExistence type="predicted"/>
<evidence type="ECO:0008006" key="13">
    <source>
        <dbReference type="Google" id="ProtNLM"/>
    </source>
</evidence>
<dbReference type="GO" id="GO:0005886">
    <property type="term" value="C:plasma membrane"/>
    <property type="evidence" value="ECO:0007669"/>
    <property type="project" value="UniProtKB-SubCell"/>
</dbReference>
<dbReference type="PANTHER" id="PTHR24037:SF10">
    <property type="entry name" value="MUCIN-13"/>
    <property type="match status" value="1"/>
</dbReference>
<feature type="region of interest" description="Disordered" evidence="9">
    <location>
        <begin position="39"/>
        <end position="60"/>
    </location>
</feature>
<keyword evidence="7" id="KW-1015">Disulfide bond</keyword>
<evidence type="ECO:0000256" key="8">
    <source>
        <dbReference type="ARBA" id="ARBA00023180"/>
    </source>
</evidence>
<sequence length="432" mass="46904">MTSNSRPSQVSGFVPPTAAPGSSASYLAQQQAPVFKAPSYLQQQPAHGVQHTSNDQQQPQVQRQYLATAAAGAQVQSPYDRQQPQPCGRENPVQCVPINLCLLVACRVIANDYVSQVCGERKLPQSRVGSVRKEGVTASIEIIFSANSTITTDDVTSVMEKAANCTSCLLAGGTFEKIDFCAAKPCDERTTDCSLVDGGFDCTCKETYIQTNFSDTICIACPEGQYAVDSSSCEYCKFGYSGFNCKEHWKLALVIVGSVLGGLLLITLILLPILALRSSKKSTKESKHEDIGTPYVSHFPAKSPMANGNGSYANSQKPSYHGSGYEGAGVPKIPRATTKSNWDRRTNLEMTPSNSRQNLVPMGSKSRLYDDEDDSYTRPQSNLYAPAPARPQSNPYAQSRPQSNPYAANQGQNNPYCIVPVYLVLQDTTIRM</sequence>
<organism evidence="11 12">
    <name type="scientific">Pleuronectes platessa</name>
    <name type="common">European plaice</name>
    <dbReference type="NCBI Taxonomy" id="8262"/>
    <lineage>
        <taxon>Eukaryota</taxon>
        <taxon>Metazoa</taxon>
        <taxon>Chordata</taxon>
        <taxon>Craniata</taxon>
        <taxon>Vertebrata</taxon>
        <taxon>Euteleostomi</taxon>
        <taxon>Actinopterygii</taxon>
        <taxon>Neopterygii</taxon>
        <taxon>Teleostei</taxon>
        <taxon>Neoteleostei</taxon>
        <taxon>Acanthomorphata</taxon>
        <taxon>Carangaria</taxon>
        <taxon>Pleuronectiformes</taxon>
        <taxon>Pleuronectoidei</taxon>
        <taxon>Pleuronectidae</taxon>
        <taxon>Pleuronectes</taxon>
    </lineage>
</organism>
<protein>
    <recommendedName>
        <fullName evidence="13">Mucin-13-like</fullName>
    </recommendedName>
</protein>
<gene>
    <name evidence="11" type="ORF">PLEPLA_LOCUS10760</name>
</gene>
<reference evidence="11" key="1">
    <citation type="submission" date="2020-03" db="EMBL/GenBank/DDBJ databases">
        <authorList>
            <person name="Weist P."/>
        </authorList>
    </citation>
    <scope>NUCLEOTIDE SEQUENCE</scope>
</reference>
<dbReference type="EMBL" id="CADEAL010000615">
    <property type="protein sequence ID" value="CAB1422842.1"/>
    <property type="molecule type" value="Genomic_DNA"/>
</dbReference>
<evidence type="ECO:0000313" key="11">
    <source>
        <dbReference type="EMBL" id="CAB1422842.1"/>
    </source>
</evidence>